<proteinExistence type="predicted"/>
<evidence type="ECO:0000313" key="3">
    <source>
        <dbReference type="Proteomes" id="UP000693946"/>
    </source>
</evidence>
<comment type="caution">
    <text evidence="2">The sequence shown here is derived from an EMBL/GenBank/DDBJ whole genome shotgun (WGS) entry which is preliminary data.</text>
</comment>
<evidence type="ECO:0000256" key="1">
    <source>
        <dbReference type="SAM" id="MobiDB-lite"/>
    </source>
</evidence>
<keyword evidence="3" id="KW-1185">Reference proteome</keyword>
<protein>
    <submittedName>
        <fullName evidence="2">Uncharacterized protein</fullName>
    </submittedName>
</protein>
<name>A0AAV6SL85_SOLSE</name>
<feature type="compositionally biased region" description="Polar residues" evidence="1">
    <location>
        <begin position="39"/>
        <end position="48"/>
    </location>
</feature>
<dbReference type="EMBL" id="JAGKHQ010000004">
    <property type="protein sequence ID" value="KAG7517864.1"/>
    <property type="molecule type" value="Genomic_DNA"/>
</dbReference>
<reference evidence="2 3" key="1">
    <citation type="journal article" date="2021" name="Sci. Rep.">
        <title>Chromosome anchoring in Senegalese sole (Solea senegalensis) reveals sex-associated markers and genome rearrangements in flatfish.</title>
        <authorList>
            <person name="Guerrero-Cozar I."/>
            <person name="Gomez-Garrido J."/>
            <person name="Berbel C."/>
            <person name="Martinez-Blanch J.F."/>
            <person name="Alioto T."/>
            <person name="Claros M.G."/>
            <person name="Gagnaire P.A."/>
            <person name="Manchado M."/>
        </authorList>
    </citation>
    <scope>NUCLEOTIDE SEQUENCE [LARGE SCALE GENOMIC DNA]</scope>
    <source>
        <strain evidence="2">Sse05_10M</strain>
    </source>
</reference>
<sequence>MLVDALRDRDRLNPADLPQERTLQPQDARCEPQLGRSFGFSTRVSTPVLSEDSLAKGDTGPKGASTASSQ</sequence>
<dbReference type="AlphaFoldDB" id="A0AAV6SL85"/>
<accession>A0AAV6SL85</accession>
<feature type="compositionally biased region" description="Basic and acidic residues" evidence="1">
    <location>
        <begin position="1"/>
        <end position="13"/>
    </location>
</feature>
<evidence type="ECO:0000313" key="2">
    <source>
        <dbReference type="EMBL" id="KAG7517864.1"/>
    </source>
</evidence>
<dbReference type="Proteomes" id="UP000693946">
    <property type="component" value="Linkage Group LG12"/>
</dbReference>
<feature type="region of interest" description="Disordered" evidence="1">
    <location>
        <begin position="1"/>
        <end position="70"/>
    </location>
</feature>
<gene>
    <name evidence="2" type="ORF">JOB18_018387</name>
</gene>
<organism evidence="2 3">
    <name type="scientific">Solea senegalensis</name>
    <name type="common">Senegalese sole</name>
    <dbReference type="NCBI Taxonomy" id="28829"/>
    <lineage>
        <taxon>Eukaryota</taxon>
        <taxon>Metazoa</taxon>
        <taxon>Chordata</taxon>
        <taxon>Craniata</taxon>
        <taxon>Vertebrata</taxon>
        <taxon>Euteleostomi</taxon>
        <taxon>Actinopterygii</taxon>
        <taxon>Neopterygii</taxon>
        <taxon>Teleostei</taxon>
        <taxon>Neoteleostei</taxon>
        <taxon>Acanthomorphata</taxon>
        <taxon>Carangaria</taxon>
        <taxon>Pleuronectiformes</taxon>
        <taxon>Pleuronectoidei</taxon>
        <taxon>Soleidae</taxon>
        <taxon>Solea</taxon>
    </lineage>
</organism>